<evidence type="ECO:0000256" key="4">
    <source>
        <dbReference type="ARBA" id="ARBA00004514"/>
    </source>
</evidence>
<evidence type="ECO:0000256" key="11">
    <source>
        <dbReference type="ARBA" id="ARBA00023212"/>
    </source>
</evidence>
<dbReference type="Pfam" id="PF03061">
    <property type="entry name" value="4HBT"/>
    <property type="match status" value="1"/>
</dbReference>
<keyword evidence="6" id="KW-0963">Cytoplasm</keyword>
<dbReference type="Gene3D" id="3.10.129.10">
    <property type="entry name" value="Hotdog Thioesterase"/>
    <property type="match status" value="1"/>
</dbReference>
<evidence type="ECO:0000256" key="13">
    <source>
        <dbReference type="ARBA" id="ARBA00052976"/>
    </source>
</evidence>
<evidence type="ECO:0000256" key="16">
    <source>
        <dbReference type="ARBA" id="ARBA00067273"/>
    </source>
</evidence>
<proteinExistence type="inferred from homology"/>
<evidence type="ECO:0000256" key="3">
    <source>
        <dbReference type="ARBA" id="ARBA00004186"/>
    </source>
</evidence>
<reference evidence="20 21" key="2">
    <citation type="submission" date="2016-08" db="EMBL/GenBank/DDBJ databases">
        <title>Pervasive Adenine N6-methylation of Active Genes in Fungi.</title>
        <authorList>
            <consortium name="DOE Joint Genome Institute"/>
            <person name="Mondo S.J."/>
            <person name="Dannebaum R.O."/>
            <person name="Kuo R.C."/>
            <person name="Labutti K."/>
            <person name="Haridas S."/>
            <person name="Kuo A."/>
            <person name="Salamov A."/>
            <person name="Ahrendt S.R."/>
            <person name="Lipzen A."/>
            <person name="Sullivan W."/>
            <person name="Andreopoulos W.B."/>
            <person name="Clum A."/>
            <person name="Lindquist E."/>
            <person name="Daum C."/>
            <person name="Ramamoorthy G.K."/>
            <person name="Gryganskyi A."/>
            <person name="Culley D."/>
            <person name="Magnuson J.K."/>
            <person name="James T.Y."/>
            <person name="O'Malley M.A."/>
            <person name="Stajich J.E."/>
            <person name="Spatafora J.W."/>
            <person name="Visel A."/>
            <person name="Grigoriev I.V."/>
        </authorList>
    </citation>
    <scope>NUCLEOTIDE SEQUENCE [LARGE SCALE GENOMIC DNA]</scope>
    <source>
        <strain evidence="20 21">S4</strain>
    </source>
</reference>
<evidence type="ECO:0000256" key="9">
    <source>
        <dbReference type="ARBA" id="ARBA00023098"/>
    </source>
</evidence>
<evidence type="ECO:0000256" key="10">
    <source>
        <dbReference type="ARBA" id="ARBA00023128"/>
    </source>
</evidence>
<dbReference type="AlphaFoldDB" id="A0A1Y1WUR3"/>
<dbReference type="GO" id="GO:0005829">
    <property type="term" value="C:cytosol"/>
    <property type="evidence" value="ECO:0007669"/>
    <property type="project" value="UniProtKB-SubCell"/>
</dbReference>
<evidence type="ECO:0000256" key="7">
    <source>
        <dbReference type="ARBA" id="ARBA00022801"/>
    </source>
</evidence>
<keyword evidence="20" id="KW-0413">Isomerase</keyword>
<sequence length="230" mass="25763">MSLLNITNSKQLLKSSSKIVIPKCFQLRNFINSKTQLALHSQNFSSTPLSKASTFDYSKHSNEANNILGYDKVAHLNKTNDIQNSKNSLEFVKESWKQYITSDGFDAINFKNLEIVEEESNHPGRVVMKFIVQKEQTNHHGGLHGGFISSLIDVVGSLSVSSYGEKYSKHVSADINVSFLRGAKVGDEIFVEAKCEKLGRSLAFTVVELYNGKTKNIIAEGRHTKFIKQF</sequence>
<dbReference type="GO" id="GO:0047617">
    <property type="term" value="F:fatty acyl-CoA hydrolase activity"/>
    <property type="evidence" value="ECO:0007669"/>
    <property type="project" value="InterPro"/>
</dbReference>
<evidence type="ECO:0000256" key="17">
    <source>
        <dbReference type="ARBA" id="ARBA00081533"/>
    </source>
</evidence>
<dbReference type="PROSITE" id="PS51770">
    <property type="entry name" value="HOTDOG_ACOT"/>
    <property type="match status" value="1"/>
</dbReference>
<comment type="catalytic activity">
    <reaction evidence="13">
        <text>a fatty acyl-CoA + H2O = a fatty acid + CoA + H(+)</text>
        <dbReference type="Rhea" id="RHEA:16781"/>
        <dbReference type="ChEBI" id="CHEBI:15377"/>
        <dbReference type="ChEBI" id="CHEBI:15378"/>
        <dbReference type="ChEBI" id="CHEBI:28868"/>
        <dbReference type="ChEBI" id="CHEBI:57287"/>
        <dbReference type="ChEBI" id="CHEBI:77636"/>
    </reaction>
    <physiologicalReaction direction="left-to-right" evidence="13">
        <dbReference type="Rhea" id="RHEA:16782"/>
    </physiologicalReaction>
</comment>
<dbReference type="GO" id="GO:0005634">
    <property type="term" value="C:nucleus"/>
    <property type="evidence" value="ECO:0007669"/>
    <property type="project" value="UniProtKB-SubCell"/>
</dbReference>
<evidence type="ECO:0000256" key="1">
    <source>
        <dbReference type="ARBA" id="ARBA00004123"/>
    </source>
</evidence>
<evidence type="ECO:0000256" key="14">
    <source>
        <dbReference type="ARBA" id="ARBA00058205"/>
    </source>
</evidence>
<evidence type="ECO:0000256" key="6">
    <source>
        <dbReference type="ARBA" id="ARBA00022490"/>
    </source>
</evidence>
<dbReference type="FunFam" id="3.10.129.10:FF:000021">
    <property type="entry name" value="Acyl-coenzyme A thioesterase 13"/>
    <property type="match status" value="1"/>
</dbReference>
<evidence type="ECO:0000256" key="5">
    <source>
        <dbReference type="ARBA" id="ARBA00008324"/>
    </source>
</evidence>
<comment type="function">
    <text evidence="14">Catalyzes the hydrolysis of acyl-CoAs into free fatty acids and coenzyme A (CoASH), regulating their respective intracellular levels. Has acyl-CoA thioesterase activity towards medium (C12) and long-chain (C18) fatty acyl-CoA substrates. Can also hydrolyze 3-hydroxyphenylacetyl-CoA and 3,4-dihydroxyphenylacetyl-CoA (in vitro). May play a role in controlling adaptive thermogenesis.</text>
</comment>
<evidence type="ECO:0000256" key="12">
    <source>
        <dbReference type="ARBA" id="ARBA00023242"/>
    </source>
</evidence>
<comment type="caution">
    <text evidence="20">The sequence shown here is derived from an EMBL/GenBank/DDBJ whole genome shotgun (WGS) entry which is preliminary data.</text>
</comment>
<dbReference type="InterPro" id="IPR029069">
    <property type="entry name" value="HotDog_dom_sf"/>
</dbReference>
<evidence type="ECO:0000256" key="8">
    <source>
        <dbReference type="ARBA" id="ARBA00022990"/>
    </source>
</evidence>
<evidence type="ECO:0000256" key="2">
    <source>
        <dbReference type="ARBA" id="ARBA00004173"/>
    </source>
</evidence>
<dbReference type="CDD" id="cd03443">
    <property type="entry name" value="PaaI_thioesterase"/>
    <property type="match status" value="1"/>
</dbReference>
<reference evidence="20 21" key="1">
    <citation type="submission" date="2016-08" db="EMBL/GenBank/DDBJ databases">
        <title>A Parts List for Fungal Cellulosomes Revealed by Comparative Genomics.</title>
        <authorList>
            <consortium name="DOE Joint Genome Institute"/>
            <person name="Haitjema C.H."/>
            <person name="Gilmore S.P."/>
            <person name="Henske J.K."/>
            <person name="Solomon K.V."/>
            <person name="De Groot R."/>
            <person name="Kuo A."/>
            <person name="Mondo S.J."/>
            <person name="Salamov A.A."/>
            <person name="Labutti K."/>
            <person name="Zhao Z."/>
            <person name="Chiniquy J."/>
            <person name="Barry K."/>
            <person name="Brewer H.M."/>
            <person name="Purvine S.O."/>
            <person name="Wright A.T."/>
            <person name="Boxma B."/>
            <person name="Van Alen T."/>
            <person name="Hackstein J.H."/>
            <person name="Baker S.E."/>
            <person name="Grigoriev I.V."/>
            <person name="O'Malley M.A."/>
        </authorList>
    </citation>
    <scope>NUCLEOTIDE SEQUENCE [LARGE SCALE GENOMIC DNA]</scope>
    <source>
        <strain evidence="20 21">S4</strain>
    </source>
</reference>
<keyword evidence="12" id="KW-0539">Nucleus</keyword>
<dbReference type="GO" id="GO:0006629">
    <property type="term" value="P:lipid metabolic process"/>
    <property type="evidence" value="ECO:0007669"/>
    <property type="project" value="UniProtKB-KW"/>
</dbReference>
<accession>A0A1Y1WUR3</accession>
<dbReference type="GO" id="GO:0005739">
    <property type="term" value="C:mitochondrion"/>
    <property type="evidence" value="ECO:0007669"/>
    <property type="project" value="UniProtKB-SubCell"/>
</dbReference>
<dbReference type="GO" id="GO:0005819">
    <property type="term" value="C:spindle"/>
    <property type="evidence" value="ECO:0007669"/>
    <property type="project" value="UniProtKB-SubCell"/>
</dbReference>
<dbReference type="STRING" id="1754192.A0A1Y1WUR3"/>
<dbReference type="EMBL" id="MCFG01000274">
    <property type="protein sequence ID" value="ORX76874.1"/>
    <property type="molecule type" value="Genomic_DNA"/>
</dbReference>
<keyword evidence="8" id="KW-0007">Acetylation</keyword>
<evidence type="ECO:0000313" key="20">
    <source>
        <dbReference type="EMBL" id="ORX76874.1"/>
    </source>
</evidence>
<dbReference type="PANTHER" id="PTHR21660:SF1">
    <property type="entry name" value="ACYL-COENZYME A THIOESTERASE 13"/>
    <property type="match status" value="1"/>
</dbReference>
<evidence type="ECO:0000256" key="15">
    <source>
        <dbReference type="ARBA" id="ARBA00064709"/>
    </source>
</evidence>
<dbReference type="InterPro" id="IPR003736">
    <property type="entry name" value="PAAI_dom"/>
</dbReference>
<dbReference type="InterPro" id="IPR006683">
    <property type="entry name" value="Thioestr_dom"/>
</dbReference>
<keyword evidence="9" id="KW-0443">Lipid metabolism</keyword>
<comment type="subcellular location">
    <subcellularLocation>
        <location evidence="3">Cytoplasm</location>
        <location evidence="3">Cytoskeleton</location>
        <location evidence="3">Spindle</location>
    </subcellularLocation>
    <subcellularLocation>
        <location evidence="4">Cytoplasm</location>
        <location evidence="4">Cytosol</location>
    </subcellularLocation>
    <subcellularLocation>
        <location evidence="2">Mitochondrion</location>
    </subcellularLocation>
    <subcellularLocation>
        <location evidence="1">Nucleus</location>
    </subcellularLocation>
</comment>
<comment type="subunit">
    <text evidence="15">Homotetramer. Interacts with PCTP.</text>
</comment>
<dbReference type="Proteomes" id="UP000193944">
    <property type="component" value="Unassembled WGS sequence"/>
</dbReference>
<name>A0A1Y1WUR3_9FUNG</name>
<dbReference type="InterPro" id="IPR033120">
    <property type="entry name" value="HOTDOG_ACOT"/>
</dbReference>
<feature type="domain" description="HotDog ACOT-type" evidence="19">
    <location>
        <begin position="122"/>
        <end position="230"/>
    </location>
</feature>
<dbReference type="GO" id="GO:0016853">
    <property type="term" value="F:isomerase activity"/>
    <property type="evidence" value="ECO:0007669"/>
    <property type="project" value="UniProtKB-KW"/>
</dbReference>
<evidence type="ECO:0000259" key="19">
    <source>
        <dbReference type="PROSITE" id="PS51770"/>
    </source>
</evidence>
<dbReference type="OrthoDB" id="46529at2759"/>
<evidence type="ECO:0000313" key="21">
    <source>
        <dbReference type="Proteomes" id="UP000193944"/>
    </source>
</evidence>
<dbReference type="NCBIfam" id="TIGR00369">
    <property type="entry name" value="unchar_dom_1"/>
    <property type="match status" value="1"/>
</dbReference>
<dbReference type="InterPro" id="IPR039298">
    <property type="entry name" value="ACOT13"/>
</dbReference>
<keyword evidence="7" id="KW-0378">Hydrolase</keyword>
<evidence type="ECO:0000256" key="18">
    <source>
        <dbReference type="ARBA" id="ARBA00083956"/>
    </source>
</evidence>
<keyword evidence="10" id="KW-0496">Mitochondrion</keyword>
<organism evidence="20 21">
    <name type="scientific">Anaeromyces robustus</name>
    <dbReference type="NCBI Taxonomy" id="1754192"/>
    <lineage>
        <taxon>Eukaryota</taxon>
        <taxon>Fungi</taxon>
        <taxon>Fungi incertae sedis</taxon>
        <taxon>Chytridiomycota</taxon>
        <taxon>Chytridiomycota incertae sedis</taxon>
        <taxon>Neocallimastigomycetes</taxon>
        <taxon>Neocallimastigales</taxon>
        <taxon>Neocallimastigaceae</taxon>
        <taxon>Anaeromyces</taxon>
    </lineage>
</organism>
<keyword evidence="11" id="KW-0206">Cytoskeleton</keyword>
<comment type="similarity">
    <text evidence="5">Belongs to the thioesterase PaaI family.</text>
</comment>
<dbReference type="PANTHER" id="PTHR21660">
    <property type="entry name" value="THIOESTERASE SUPERFAMILY MEMBER-RELATED"/>
    <property type="match status" value="1"/>
</dbReference>
<dbReference type="SUPFAM" id="SSF54637">
    <property type="entry name" value="Thioesterase/thiol ester dehydrase-isomerase"/>
    <property type="match status" value="1"/>
</dbReference>
<gene>
    <name evidence="20" type="ORF">BCR32DRAFT_223847</name>
</gene>
<keyword evidence="21" id="KW-1185">Reference proteome</keyword>
<protein>
    <recommendedName>
        <fullName evidence="16">Acyl-coenzyme A thioesterase 13</fullName>
    </recommendedName>
    <alternativeName>
        <fullName evidence="17">Hotdog-fold thioesterase superfamily member 2</fullName>
    </alternativeName>
    <alternativeName>
        <fullName evidence="18">Thioesterase superfamily member 2</fullName>
    </alternativeName>
</protein>